<dbReference type="Pfam" id="PF04185">
    <property type="entry name" value="Phosphoesterase"/>
    <property type="match status" value="1"/>
</dbReference>
<dbReference type="Proteomes" id="UP000320244">
    <property type="component" value="Unassembled WGS sequence"/>
</dbReference>
<reference evidence="4 5" key="2">
    <citation type="submission" date="2019-08" db="EMBL/GenBank/DDBJ databases">
        <title>Jejuicoccus antrihumi gen. nov., sp. nov., a new member of the family Dermacoccaceae isolated from a cave.</title>
        <authorList>
            <person name="Schumann P."/>
            <person name="Kim I.S."/>
        </authorList>
    </citation>
    <scope>NUCLEOTIDE SEQUENCE [LARGE SCALE GENOMIC DNA]</scope>
    <source>
        <strain evidence="4 5">C5-26</strain>
    </source>
</reference>
<evidence type="ECO:0000256" key="2">
    <source>
        <dbReference type="ARBA" id="ARBA00023026"/>
    </source>
</evidence>
<name>A0A563DZ90_9MICO</name>
<evidence type="ECO:0000256" key="3">
    <source>
        <dbReference type="SAM" id="SignalP"/>
    </source>
</evidence>
<dbReference type="GO" id="GO:0042578">
    <property type="term" value="F:phosphoric ester hydrolase activity"/>
    <property type="evidence" value="ECO:0007669"/>
    <property type="project" value="UniProtKB-ARBA"/>
</dbReference>
<keyword evidence="3" id="KW-0732">Signal</keyword>
<dbReference type="PANTHER" id="PTHR31956:SF1">
    <property type="entry name" value="NON-SPECIFIC PHOSPHOLIPASE C1"/>
    <property type="match status" value="1"/>
</dbReference>
<dbReference type="InterPro" id="IPR017850">
    <property type="entry name" value="Alkaline_phosphatase_core_sf"/>
</dbReference>
<protein>
    <submittedName>
        <fullName evidence="4">Acid phosphatase</fullName>
    </submittedName>
</protein>
<reference evidence="4 5" key="1">
    <citation type="submission" date="2019-05" db="EMBL/GenBank/DDBJ databases">
        <authorList>
            <person name="Lee S.D."/>
        </authorList>
    </citation>
    <scope>NUCLEOTIDE SEQUENCE [LARGE SCALE GENOMIC DNA]</scope>
    <source>
        <strain evidence="4 5">C5-26</strain>
    </source>
</reference>
<dbReference type="AlphaFoldDB" id="A0A563DZ90"/>
<dbReference type="PROSITE" id="PS51257">
    <property type="entry name" value="PROKAR_LIPOPROTEIN"/>
    <property type="match status" value="1"/>
</dbReference>
<feature type="signal peptide" evidence="3">
    <location>
        <begin position="1"/>
        <end position="31"/>
    </location>
</feature>
<evidence type="ECO:0000313" key="5">
    <source>
        <dbReference type="Proteomes" id="UP000320244"/>
    </source>
</evidence>
<dbReference type="EMBL" id="VCQV01000018">
    <property type="protein sequence ID" value="TWP35578.1"/>
    <property type="molecule type" value="Genomic_DNA"/>
</dbReference>
<keyword evidence="2" id="KW-0843">Virulence</keyword>
<gene>
    <name evidence="4" type="ORF">FGL98_13440</name>
</gene>
<proteinExistence type="predicted"/>
<dbReference type="InterPro" id="IPR007312">
    <property type="entry name" value="Phosphoesterase"/>
</dbReference>
<comment type="caution">
    <text evidence="4">The sequence shown here is derived from an EMBL/GenBank/DDBJ whole genome shotgun (WGS) entry which is preliminary data.</text>
</comment>
<keyword evidence="1" id="KW-0378">Hydrolase</keyword>
<dbReference type="PANTHER" id="PTHR31956">
    <property type="entry name" value="NON-SPECIFIC PHOSPHOLIPASE C4-RELATED"/>
    <property type="match status" value="1"/>
</dbReference>
<accession>A0A563DZ90</accession>
<organism evidence="4 5">
    <name type="scientific">Leekyejoonella antrihumi</name>
    <dbReference type="NCBI Taxonomy" id="1660198"/>
    <lineage>
        <taxon>Bacteria</taxon>
        <taxon>Bacillati</taxon>
        <taxon>Actinomycetota</taxon>
        <taxon>Actinomycetes</taxon>
        <taxon>Micrococcales</taxon>
        <taxon>Dermacoccaceae</taxon>
        <taxon>Leekyejoonella</taxon>
    </lineage>
</organism>
<keyword evidence="5" id="KW-1185">Reference proteome</keyword>
<sequence>MLRGMSRTPRVNAGMVLAAMLLLLAVAGCGAATTSDPDSTGPVITEVAAGMPRPSHVIVVIFENKADTQVVGNAAAPFLTTLAKKGATFRNSHGIAHPSQPNYIALLSGSTHGVRSDSCPRNLGGQPNLARQLISAGRSFAGYAESMPRSGFTGCSAERGLYQRKHNPWVDFSNVPAASNRTYAQLPHNLSALPTVSFIVPNMCHDMHNCAVSVGDAWARKNLGRLATWAQSHNSLLIVTFDEDDGTRANHIPTFLVGPMVRSGVVSQDIDHYNVLRTIEDMYRLRPLGLAAKAAPLSGWWRKAA</sequence>
<dbReference type="Gene3D" id="3.40.720.10">
    <property type="entry name" value="Alkaline Phosphatase, subunit A"/>
    <property type="match status" value="1"/>
</dbReference>
<evidence type="ECO:0000313" key="4">
    <source>
        <dbReference type="EMBL" id="TWP35578.1"/>
    </source>
</evidence>
<feature type="chain" id="PRO_5039302923" evidence="3">
    <location>
        <begin position="32"/>
        <end position="305"/>
    </location>
</feature>
<evidence type="ECO:0000256" key="1">
    <source>
        <dbReference type="ARBA" id="ARBA00022801"/>
    </source>
</evidence>
<dbReference type="OrthoDB" id="345880at2"/>